<sequence>DSLSQVKINSKLPLFTAPEIQTKLGSLRGKYESIKGKDTGVHAYLGVPFAKPPVGPALRLAAPQPVEGWEGVRDATKQPLMCIQDLGMSIGLLETVGFIVDLPDISEDCLYLNVYTPANRPENAKLPVMVWIHGGGFVLGSASMYSGSALAAYQDVVVVVIQYRLGLLGFLSTGDEYMSGNIGLLDQIQALKWVQEHIHNFGGDPDLVTIFGESAGGVSVSLLLLSPLSEGLFHRAIAESGTAALQLLFQDDPQHALQMVANISGCSTESTEKTADCIKKLDMENILTIAQEKELRYPLITDGYFLKNNVEELFLQHQLLDVPFMTGVNNHEGSWLLPQVNIKDLTDLHISPFDIDSYLAQTSKRYVVNFLQPKDEQLRKQILDVYTGTGEDRVKNRDGYTEMLGDVLFVIPAIKAANAHRDASAPVYLYEFQHSPSFLKDKRPSFVRSDHGDEIFSVFGFCACSEEDEQLDKIMMSYWGNFARTGSPNGQGLVHWPKYGEKEDYLAIDAKNQNVFQGLKKDKFVVLTQILPEDVKEQKDTTRHTEF</sequence>
<reference evidence="5 6" key="1">
    <citation type="journal article" date="2011" name="Genome Biol. Evol.">
        <title>Integration of the genetic map and genome assembly of fugu facilitates insights into distinct features of genome evolution in teleosts and mammals.</title>
        <authorList>
            <person name="Kai W."/>
            <person name="Kikuchi K."/>
            <person name="Tohari S."/>
            <person name="Chew A.K."/>
            <person name="Tay A."/>
            <person name="Fujiwara A."/>
            <person name="Hosoya S."/>
            <person name="Suetake H."/>
            <person name="Naruse K."/>
            <person name="Brenner S."/>
            <person name="Suzuki Y."/>
            <person name="Venkatesh B."/>
        </authorList>
    </citation>
    <scope>NUCLEOTIDE SEQUENCE [LARGE SCALE GENOMIC DNA]</scope>
</reference>
<comment type="similarity">
    <text evidence="1 3">Belongs to the type-B carboxylesterase/lipase family.</text>
</comment>
<dbReference type="CDD" id="cd00312">
    <property type="entry name" value="Esterase_lipase"/>
    <property type="match status" value="1"/>
</dbReference>
<evidence type="ECO:0000256" key="2">
    <source>
        <dbReference type="ARBA" id="ARBA00022801"/>
    </source>
</evidence>
<dbReference type="EC" id="3.1.1.-" evidence="3"/>
<accession>A0A3B5K881</accession>
<keyword evidence="2 3" id="KW-0378">Hydrolase</keyword>
<evidence type="ECO:0000313" key="5">
    <source>
        <dbReference type="Ensembl" id="ENSTRUP00000051603.2"/>
    </source>
</evidence>
<keyword evidence="6" id="KW-1185">Reference proteome</keyword>
<dbReference type="InterPro" id="IPR019819">
    <property type="entry name" value="Carboxylesterase_B_CS"/>
</dbReference>
<dbReference type="ESTHER" id="fugru-2cxest">
    <property type="family name" value="Carb_B_Chordata"/>
</dbReference>
<evidence type="ECO:0000313" key="6">
    <source>
        <dbReference type="Proteomes" id="UP000005226"/>
    </source>
</evidence>
<dbReference type="Proteomes" id="UP000005226">
    <property type="component" value="Chromosome 9"/>
</dbReference>
<dbReference type="GO" id="GO:0016787">
    <property type="term" value="F:hydrolase activity"/>
    <property type="evidence" value="ECO:0007669"/>
    <property type="project" value="UniProtKB-KW"/>
</dbReference>
<dbReference type="OMA" id="YSTWKWF"/>
<reference evidence="5" key="3">
    <citation type="submission" date="2025-09" db="UniProtKB">
        <authorList>
            <consortium name="Ensembl"/>
        </authorList>
    </citation>
    <scope>IDENTIFICATION</scope>
</reference>
<protein>
    <recommendedName>
        <fullName evidence="3">Carboxylic ester hydrolase</fullName>
        <ecNumber evidence="3">3.1.1.-</ecNumber>
    </recommendedName>
</protein>
<evidence type="ECO:0000259" key="4">
    <source>
        <dbReference type="Pfam" id="PF00135"/>
    </source>
</evidence>
<dbReference type="Ensembl" id="ENSTRUT00000051769.2">
    <property type="protein sequence ID" value="ENSTRUP00000051603.2"/>
    <property type="gene ID" value="ENSTRUG00000021061.2"/>
</dbReference>
<dbReference type="InterPro" id="IPR019826">
    <property type="entry name" value="Carboxylesterase_B_AS"/>
</dbReference>
<dbReference type="FunCoup" id="A0A3B5K881">
    <property type="interactions" value="56"/>
</dbReference>
<dbReference type="Pfam" id="PF00135">
    <property type="entry name" value="COesterase"/>
    <property type="match status" value="1"/>
</dbReference>
<proteinExistence type="inferred from homology"/>
<dbReference type="PROSITE" id="PS00941">
    <property type="entry name" value="CARBOXYLESTERASE_B_2"/>
    <property type="match status" value="1"/>
</dbReference>
<dbReference type="FunFam" id="3.40.50.1820:FF:000128">
    <property type="entry name" value="Carboxylic ester hydrolase"/>
    <property type="match status" value="1"/>
</dbReference>
<dbReference type="AlphaFoldDB" id="A0A3B5K881"/>
<name>A0A3B5K881_TAKRU</name>
<dbReference type="Gene3D" id="3.40.50.1820">
    <property type="entry name" value="alpha/beta hydrolase"/>
    <property type="match status" value="1"/>
</dbReference>
<feature type="domain" description="Carboxylesterase type B" evidence="4">
    <location>
        <begin position="17"/>
        <end position="523"/>
    </location>
</feature>
<dbReference type="SUPFAM" id="SSF53474">
    <property type="entry name" value="alpha/beta-Hydrolases"/>
    <property type="match status" value="1"/>
</dbReference>
<dbReference type="PROSITE" id="PS00122">
    <property type="entry name" value="CARBOXYLESTERASE_B_1"/>
    <property type="match status" value="1"/>
</dbReference>
<dbReference type="InterPro" id="IPR029058">
    <property type="entry name" value="AB_hydrolase_fold"/>
</dbReference>
<reference evidence="5" key="2">
    <citation type="submission" date="2025-08" db="UniProtKB">
        <authorList>
            <consortium name="Ensembl"/>
        </authorList>
    </citation>
    <scope>IDENTIFICATION</scope>
</reference>
<dbReference type="InterPro" id="IPR002018">
    <property type="entry name" value="CarbesteraseB"/>
</dbReference>
<organism evidence="5 6">
    <name type="scientific">Takifugu rubripes</name>
    <name type="common">Japanese pufferfish</name>
    <name type="synonym">Fugu rubripes</name>
    <dbReference type="NCBI Taxonomy" id="31033"/>
    <lineage>
        <taxon>Eukaryota</taxon>
        <taxon>Metazoa</taxon>
        <taxon>Chordata</taxon>
        <taxon>Craniata</taxon>
        <taxon>Vertebrata</taxon>
        <taxon>Euteleostomi</taxon>
        <taxon>Actinopterygii</taxon>
        <taxon>Neopterygii</taxon>
        <taxon>Teleostei</taxon>
        <taxon>Neoteleostei</taxon>
        <taxon>Acanthomorphata</taxon>
        <taxon>Eupercaria</taxon>
        <taxon>Tetraodontiformes</taxon>
        <taxon>Tetradontoidea</taxon>
        <taxon>Tetraodontidae</taxon>
        <taxon>Takifugu</taxon>
    </lineage>
</organism>
<dbReference type="PANTHER" id="PTHR11559">
    <property type="entry name" value="CARBOXYLESTERASE"/>
    <property type="match status" value="1"/>
</dbReference>
<evidence type="ECO:0000256" key="1">
    <source>
        <dbReference type="ARBA" id="ARBA00005964"/>
    </source>
</evidence>
<dbReference type="GeneTree" id="ENSGT00940000155200"/>
<dbReference type="InParanoid" id="A0A3B5K881"/>
<evidence type="ECO:0000256" key="3">
    <source>
        <dbReference type="RuleBase" id="RU361235"/>
    </source>
</evidence>
<dbReference type="InterPro" id="IPR050309">
    <property type="entry name" value="Type-B_Carboxylest/Lipase"/>
</dbReference>